<organism evidence="2 3">
    <name type="scientific">Muiribacterium halophilum</name>
    <dbReference type="NCBI Taxonomy" id="2053465"/>
    <lineage>
        <taxon>Bacteria</taxon>
        <taxon>Candidatus Muiribacteriota</taxon>
        <taxon>Candidatus Muiribacteriia</taxon>
        <taxon>Candidatus Muiribacteriales</taxon>
        <taxon>Candidatus Muiribacteriaceae</taxon>
        <taxon>Candidatus Muiribacterium</taxon>
    </lineage>
</organism>
<dbReference type="GO" id="GO:0016757">
    <property type="term" value="F:glycosyltransferase activity"/>
    <property type="evidence" value="ECO:0007669"/>
    <property type="project" value="InterPro"/>
</dbReference>
<protein>
    <recommendedName>
        <fullName evidence="1">Glycosyl transferase family 1 domain-containing protein</fullName>
    </recommendedName>
</protein>
<proteinExistence type="predicted"/>
<dbReference type="EMBL" id="PKTG01000039">
    <property type="protein sequence ID" value="PLX19170.1"/>
    <property type="molecule type" value="Genomic_DNA"/>
</dbReference>
<evidence type="ECO:0000259" key="1">
    <source>
        <dbReference type="Pfam" id="PF00534"/>
    </source>
</evidence>
<dbReference type="Gene3D" id="3.40.50.2000">
    <property type="entry name" value="Glycogen Phosphorylase B"/>
    <property type="match status" value="2"/>
</dbReference>
<evidence type="ECO:0000313" key="2">
    <source>
        <dbReference type="EMBL" id="PLX19170.1"/>
    </source>
</evidence>
<name>A0A2N5ZKF8_MUIH1</name>
<accession>A0A2N5ZKF8</accession>
<evidence type="ECO:0000313" key="3">
    <source>
        <dbReference type="Proteomes" id="UP000234857"/>
    </source>
</evidence>
<gene>
    <name evidence="2" type="ORF">C0601_02610</name>
</gene>
<reference evidence="2 3" key="1">
    <citation type="submission" date="2017-11" db="EMBL/GenBank/DDBJ databases">
        <title>Genome-resolved metagenomics identifies genetic mobility, metabolic interactions, and unexpected diversity in perchlorate-reducing communities.</title>
        <authorList>
            <person name="Barnum T.P."/>
            <person name="Figueroa I.A."/>
            <person name="Carlstrom C.I."/>
            <person name="Lucas L.N."/>
            <person name="Engelbrektson A.L."/>
            <person name="Coates J.D."/>
        </authorList>
    </citation>
    <scope>NUCLEOTIDE SEQUENCE [LARGE SCALE GENOMIC DNA]</scope>
    <source>
        <strain evidence="2">BM706</strain>
    </source>
</reference>
<dbReference type="Proteomes" id="UP000234857">
    <property type="component" value="Unassembled WGS sequence"/>
</dbReference>
<comment type="caution">
    <text evidence="2">The sequence shown here is derived from an EMBL/GenBank/DDBJ whole genome shotgun (WGS) entry which is preliminary data.</text>
</comment>
<dbReference type="Pfam" id="PF00534">
    <property type="entry name" value="Glycos_transf_1"/>
    <property type="match status" value="1"/>
</dbReference>
<sequence>MGRTKNKKIIVHIGPLPPPYGGISVFLERLKDRSKDISFIDEDEIFKNRRSIMKWLLEKIFDKRRKLFVFHSAYLRNRLFFLLLSKVSIHQYALVLHGNGLENDFKSKNIFYKFLIIKLLNNSKYVRCINSHIYDFVKRNTENKNVFIKNAFIPPDLNNLEQIYKGYPKELKNILDKKNNIFLINASRIELYGKIDLYGIDMSLKLVKELKNMNKDVFLIIAIADEKFNYDYIKTMKKYTKDNCIEDNVYWWLGQKKIWPLFKKINVFLRPTYEDGYGISIDEAIMMGAKAIASDVCERNPNAIIFKNRDFEDLKKKVLKIID</sequence>
<dbReference type="InterPro" id="IPR001296">
    <property type="entry name" value="Glyco_trans_1"/>
</dbReference>
<feature type="domain" description="Glycosyl transferase family 1" evidence="1">
    <location>
        <begin position="198"/>
        <end position="321"/>
    </location>
</feature>
<dbReference type="SUPFAM" id="SSF53756">
    <property type="entry name" value="UDP-Glycosyltransferase/glycogen phosphorylase"/>
    <property type="match status" value="1"/>
</dbReference>
<dbReference type="AlphaFoldDB" id="A0A2N5ZKF8"/>